<dbReference type="OrthoDB" id="687049at2759"/>
<dbReference type="InterPro" id="IPR026841">
    <property type="entry name" value="Aur1/Ipt1"/>
</dbReference>
<evidence type="ECO:0000256" key="8">
    <source>
        <dbReference type="ARBA" id="ARBA00022737"/>
    </source>
</evidence>
<accession>A0A5N6KYQ1</accession>
<keyword evidence="11 15" id="KW-0508">mRNA splicing</keyword>
<evidence type="ECO:0000256" key="6">
    <source>
        <dbReference type="ARBA" id="ARBA00022679"/>
    </source>
</evidence>
<keyword evidence="9 15" id="KW-0227">DNA damage</keyword>
<dbReference type="InterPro" id="IPR001680">
    <property type="entry name" value="WD40_rpt"/>
</dbReference>
<comment type="subcellular location">
    <subcellularLocation>
        <location evidence="1 15">Nucleus</location>
    </subcellularLocation>
</comment>
<keyword evidence="17" id="KW-1133">Transmembrane helix</keyword>
<evidence type="ECO:0000256" key="2">
    <source>
        <dbReference type="ARBA" id="ARBA00004906"/>
    </source>
</evidence>
<dbReference type="EC" id="2.3.2.27" evidence="15"/>
<feature type="repeat" description="WD" evidence="14">
    <location>
        <begin position="662"/>
        <end position="703"/>
    </location>
</feature>
<dbReference type="InterPro" id="IPR038959">
    <property type="entry name" value="Prp19"/>
</dbReference>
<dbReference type="SUPFAM" id="SSF50978">
    <property type="entry name" value="WD40 repeat-like"/>
    <property type="match status" value="1"/>
</dbReference>
<dbReference type="SUPFAM" id="SSF57850">
    <property type="entry name" value="RING/U-box"/>
    <property type="match status" value="1"/>
</dbReference>
<evidence type="ECO:0000256" key="9">
    <source>
        <dbReference type="ARBA" id="ARBA00022763"/>
    </source>
</evidence>
<keyword evidence="7 15" id="KW-0747">Spliceosome</keyword>
<evidence type="ECO:0000256" key="5">
    <source>
        <dbReference type="ARBA" id="ARBA00022664"/>
    </source>
</evidence>
<feature type="transmembrane region" description="Helical" evidence="17">
    <location>
        <begin position="298"/>
        <end position="315"/>
    </location>
</feature>
<evidence type="ECO:0000256" key="14">
    <source>
        <dbReference type="PROSITE-ProRule" id="PRU00221"/>
    </source>
</evidence>
<keyword evidence="5 15" id="KW-0507">mRNA processing</keyword>
<evidence type="ECO:0000256" key="10">
    <source>
        <dbReference type="ARBA" id="ARBA00022786"/>
    </source>
</evidence>
<dbReference type="InterPro" id="IPR003613">
    <property type="entry name" value="Ubox_domain"/>
</dbReference>
<dbReference type="FunFam" id="3.30.40.10:FF:000027">
    <property type="entry name" value="Pre-mRNA-processing factor 19, putative"/>
    <property type="match status" value="1"/>
</dbReference>
<evidence type="ECO:0000256" key="13">
    <source>
        <dbReference type="ARBA" id="ARBA00023242"/>
    </source>
</evidence>
<dbReference type="InterPro" id="IPR013915">
    <property type="entry name" value="Prp19_cc"/>
</dbReference>
<organism evidence="19 20">
    <name type="scientific">Carpinus fangiana</name>
    <dbReference type="NCBI Taxonomy" id="176857"/>
    <lineage>
        <taxon>Eukaryota</taxon>
        <taxon>Viridiplantae</taxon>
        <taxon>Streptophyta</taxon>
        <taxon>Embryophyta</taxon>
        <taxon>Tracheophyta</taxon>
        <taxon>Spermatophyta</taxon>
        <taxon>Magnoliopsida</taxon>
        <taxon>eudicotyledons</taxon>
        <taxon>Gunneridae</taxon>
        <taxon>Pentapetalae</taxon>
        <taxon>rosids</taxon>
        <taxon>fabids</taxon>
        <taxon>Fagales</taxon>
        <taxon>Betulaceae</taxon>
        <taxon>Carpinus</taxon>
    </lineage>
</organism>
<dbReference type="GO" id="GO:0005737">
    <property type="term" value="C:cytoplasm"/>
    <property type="evidence" value="ECO:0007669"/>
    <property type="project" value="TreeGrafter"/>
</dbReference>
<evidence type="ECO:0000313" key="20">
    <source>
        <dbReference type="Proteomes" id="UP000327013"/>
    </source>
</evidence>
<dbReference type="Pfam" id="PF00400">
    <property type="entry name" value="WD40"/>
    <property type="match status" value="2"/>
</dbReference>
<keyword evidence="17" id="KW-0472">Membrane</keyword>
<keyword evidence="20" id="KW-1185">Reference proteome</keyword>
<dbReference type="GO" id="GO:0006281">
    <property type="term" value="P:DNA repair"/>
    <property type="evidence" value="ECO:0007669"/>
    <property type="project" value="UniProtKB-KW"/>
</dbReference>
<comment type="similarity">
    <text evidence="3 15">Belongs to the WD repeat PRP19 family.</text>
</comment>
<feature type="compositionally biased region" description="Polar residues" evidence="16">
    <location>
        <begin position="1095"/>
        <end position="1108"/>
    </location>
</feature>
<dbReference type="Pfam" id="PF14378">
    <property type="entry name" value="PAP2_3"/>
    <property type="match status" value="2"/>
</dbReference>
<keyword evidence="12 15" id="KW-0234">DNA repair</keyword>
<comment type="caution">
    <text evidence="19">The sequence shown here is derived from an EMBL/GenBank/DDBJ whole genome shotgun (WGS) entry which is preliminary data.</text>
</comment>
<evidence type="ECO:0000256" key="4">
    <source>
        <dbReference type="ARBA" id="ARBA00022574"/>
    </source>
</evidence>
<keyword evidence="8" id="KW-0677">Repeat</keyword>
<dbReference type="GO" id="GO:0000398">
    <property type="term" value="P:mRNA splicing, via spliceosome"/>
    <property type="evidence" value="ECO:0007669"/>
    <property type="project" value="InterPro"/>
</dbReference>
<feature type="compositionally biased region" description="Basic residues" evidence="16">
    <location>
        <begin position="1174"/>
        <end position="1185"/>
    </location>
</feature>
<comment type="catalytic activity">
    <reaction evidence="15">
        <text>S-ubiquitinyl-[E2 ubiquitin-conjugating enzyme]-L-cysteine + [acceptor protein]-L-lysine = [E2 ubiquitin-conjugating enzyme]-L-cysteine + N(6)-ubiquitinyl-[acceptor protein]-L-lysine.</text>
        <dbReference type="EC" id="2.3.2.27"/>
    </reaction>
</comment>
<evidence type="ECO:0000256" key="7">
    <source>
        <dbReference type="ARBA" id="ARBA00022728"/>
    </source>
</evidence>
<evidence type="ECO:0000256" key="1">
    <source>
        <dbReference type="ARBA" id="ARBA00004123"/>
    </source>
</evidence>
<dbReference type="SMART" id="SM00320">
    <property type="entry name" value="WD40"/>
    <property type="match status" value="5"/>
</dbReference>
<keyword evidence="17" id="KW-0812">Transmembrane</keyword>
<evidence type="ECO:0000256" key="17">
    <source>
        <dbReference type="SAM" id="Phobius"/>
    </source>
</evidence>
<dbReference type="GO" id="GO:0070534">
    <property type="term" value="P:protein K63-linked ubiquitination"/>
    <property type="evidence" value="ECO:0007669"/>
    <property type="project" value="UniProtKB-UniRule"/>
</dbReference>
<dbReference type="GO" id="GO:0000974">
    <property type="term" value="C:Prp19 complex"/>
    <property type="evidence" value="ECO:0007669"/>
    <property type="project" value="UniProtKB-UniRule"/>
</dbReference>
<feature type="domain" description="U-box" evidence="18">
    <location>
        <begin position="381"/>
        <end position="459"/>
    </location>
</feature>
<gene>
    <name evidence="19" type="ORF">FH972_024544</name>
</gene>
<dbReference type="GO" id="GO:0016020">
    <property type="term" value="C:membrane"/>
    <property type="evidence" value="ECO:0007669"/>
    <property type="project" value="UniProtKB-SubCell"/>
</dbReference>
<feature type="region of interest" description="Disordered" evidence="16">
    <location>
        <begin position="1093"/>
        <end position="1217"/>
    </location>
</feature>
<feature type="transmembrane region" description="Helical" evidence="17">
    <location>
        <begin position="226"/>
        <end position="244"/>
    </location>
</feature>
<comment type="subunit">
    <text evidence="15">Homotetramer.</text>
</comment>
<comment type="function">
    <text evidence="15">Ubiquitin-protein ligase which is mainly involved pre-mRNA splicing and DNA repair. Required for pre-mRNA splicing as component of the spliceosome.</text>
</comment>
<sequence>MTVGAFTEPIVVLSLLIGGTVINRTKRNRREAITGWQEQRLSTRSRNNSLDDLEVAAHSDKLLSAPNSSSRAPSPSDNSWHEREVHFFGWHTTLLSPNTRAFRTRGLSRLLQRFPFVVEVYQLGRAFTAVTLVDGTVNVARRHALQLIHLEQRLSIFWEPKIQGAFVAHPALMHWINRTYSYVHIPASIFFLIWLYYITTTRNRDDGDVPTGSPAGPKLFEARRRTMATCNLIAFIIFTVWPCMPPRLLSDKSVTGPVGKEARSFGFIDTVHGASGESSVWTQNRFCNQYAAMPSLHFGYALLIGLTVGTIPLPRNSRRRLSLPMPLGGRLRFPPLMRLLCALLGFSYTLVILVAIVSTANHFILDAVAGAAVCAVGWYVSGEAPQVPVASRKSGSSWDNFFALSAQADRNTGNIFEKRLIEAYIQENGRDPVTGEELSVEDLVDLKTSRAVKPRPPTLTSIPSLLSVFQNEWDALALESYTLKQSLSQLRQELSTALYNNDAAIRVIGRLTKERDEARDALSRLSIGEQRQKAANGNGDAMQYKANMIPRLSKTRRKRAVPKGWASADSISSFETPASTTAIVPAGSRCLALSVDRSIALVGGSDGQASLYSIEKQEITQKLNTSGGAIQDGALIDNDAVVLATSSGQVQVYKGAKKTHAFSSHAGATNGVTVHPTGELLASVGTDKSFVLYDLAGQTVLSQVYTNADGQIKVFETNTGANAANFETGGPVQSLSFSENGTWLASVSTGSSSVSVWDLRKANEIKIIDLGSSVESVQWDYTGQFLAAAGSGSVAVQHYDKSSKSWSEPLRKAASGMAVQWGANANSLILLTQDGAVSVLQSYDPPLPAVAGWTPLSSSLAYAEESCIAKTGRPEASRQGTSADCLRSALHARAPRLSATAGLRRLSPRLWKDLAPARYRPPRERFEHAGCIDFIHGYANHTQETPQSAPAGPSIGFHTPTLRTYQDAFDDTAGDRFVWPRRQYLATPPPPIPLPPTALDSALSSAPNNTLHNLFPTNLARHPRPPFTAVPAEVSGAPLWYSDDNYEELGGYYQVDEDEIGNEMPHGRRPAAPARQAPQPFVIDLTEDDGLEQAPTRQQDPQAGLHTSQPRRRSVERRDPQPEVIDLDNLGTDWADPPPPFLQPDPNHNQHHQPWRRGRWDREPDLEITGVTFRHFHPSSNRHRSGNSSRSGSQHAARPNIEPPRTAPGAGPLRSIFHTHTPQNLASTYHARVMRHLGGVANHISAMARMPDMLDYNRPAFDLGYGDFQEMEPHGRPAVRINPPPAAKVGFTRAPVEDENAVPVCPSCEMELCTGESEVKKQVFAVKGCGHVYCGDCALNRHKTSAKSKGKEPAGLRQQLPRNTFSQCVVDGCTQNTKTKASMVQIFL</sequence>
<evidence type="ECO:0000256" key="11">
    <source>
        <dbReference type="ARBA" id="ARBA00023187"/>
    </source>
</evidence>
<feature type="transmembrane region" description="Helical" evidence="17">
    <location>
        <begin position="335"/>
        <end position="356"/>
    </location>
</feature>
<dbReference type="InterPro" id="IPR036322">
    <property type="entry name" value="WD40_repeat_dom_sf"/>
</dbReference>
<keyword evidence="10 15" id="KW-0833">Ubl conjugation pathway</keyword>
<evidence type="ECO:0000256" key="16">
    <source>
        <dbReference type="SAM" id="MobiDB-lite"/>
    </source>
</evidence>
<keyword evidence="6 15" id="KW-0808">Transferase</keyword>
<comment type="pathway">
    <text evidence="2 15">Protein modification; protein ubiquitination.</text>
</comment>
<proteinExistence type="inferred from homology"/>
<protein>
    <recommendedName>
        <fullName evidence="15">Pre-mRNA-processing factor 19</fullName>
        <ecNumber evidence="15">2.3.2.27</ecNumber>
    </recommendedName>
</protein>
<keyword evidence="4 14" id="KW-0853">WD repeat</keyword>
<name>A0A5N6KYQ1_9ROSI</name>
<dbReference type="PANTHER" id="PTHR43995:SF1">
    <property type="entry name" value="PRE-MRNA-PROCESSING FACTOR 19"/>
    <property type="match status" value="1"/>
</dbReference>
<dbReference type="EMBL" id="VIBQ01000017">
    <property type="protein sequence ID" value="KAB8360810.1"/>
    <property type="molecule type" value="Genomic_DNA"/>
</dbReference>
<dbReference type="PANTHER" id="PTHR43995">
    <property type="entry name" value="PRE-MRNA-PROCESSING FACTOR 19"/>
    <property type="match status" value="1"/>
</dbReference>
<dbReference type="InterPro" id="IPR055340">
    <property type="entry name" value="RING-Ubox_PRP19"/>
</dbReference>
<evidence type="ECO:0000256" key="12">
    <source>
        <dbReference type="ARBA" id="ARBA00023204"/>
    </source>
</evidence>
<dbReference type="SMART" id="SM00504">
    <property type="entry name" value="Ubox"/>
    <property type="match status" value="1"/>
</dbReference>
<evidence type="ECO:0000313" key="19">
    <source>
        <dbReference type="EMBL" id="KAB8360810.1"/>
    </source>
</evidence>
<dbReference type="Gene3D" id="3.30.40.10">
    <property type="entry name" value="Zinc/RING finger domain, C3HC4 (zinc finger)"/>
    <property type="match status" value="1"/>
</dbReference>
<dbReference type="GO" id="GO:0061630">
    <property type="term" value="F:ubiquitin protein ligase activity"/>
    <property type="evidence" value="ECO:0007669"/>
    <property type="project" value="UniProtKB-UniRule"/>
</dbReference>
<reference evidence="19 20" key="1">
    <citation type="submission" date="2019-06" db="EMBL/GenBank/DDBJ databases">
        <title>A chromosomal-level reference genome of Carpinus fangiana (Coryloideae, Betulaceae).</title>
        <authorList>
            <person name="Yang X."/>
            <person name="Wang Z."/>
            <person name="Zhang L."/>
            <person name="Hao G."/>
            <person name="Liu J."/>
            <person name="Yang Y."/>
        </authorList>
    </citation>
    <scope>NUCLEOTIDE SEQUENCE [LARGE SCALE GENOMIC DNA]</scope>
    <source>
        <strain evidence="19">Cfa_2016G</strain>
        <tissue evidence="19">Leaf</tissue>
    </source>
</reference>
<dbReference type="PROSITE" id="PS50082">
    <property type="entry name" value="WD_REPEATS_2"/>
    <property type="match status" value="1"/>
</dbReference>
<dbReference type="Gene3D" id="2.130.10.10">
    <property type="entry name" value="YVTN repeat-like/Quinoprotein amine dehydrogenase"/>
    <property type="match status" value="2"/>
</dbReference>
<feature type="transmembrane region" description="Helical" evidence="17">
    <location>
        <begin position="179"/>
        <end position="198"/>
    </location>
</feature>
<dbReference type="InterPro" id="IPR013083">
    <property type="entry name" value="Znf_RING/FYVE/PHD"/>
</dbReference>
<dbReference type="CDD" id="cd03386">
    <property type="entry name" value="PAP2_Aur1_like"/>
    <property type="match status" value="1"/>
</dbReference>
<dbReference type="Proteomes" id="UP000327013">
    <property type="component" value="Unassembled WGS sequence"/>
</dbReference>
<dbReference type="Pfam" id="PF08606">
    <property type="entry name" value="Prp19"/>
    <property type="match status" value="1"/>
</dbReference>
<keyword evidence="13 15" id="KW-0539">Nucleus</keyword>
<dbReference type="InterPro" id="IPR015943">
    <property type="entry name" value="WD40/YVTN_repeat-like_dom_sf"/>
</dbReference>
<dbReference type="UniPathway" id="UPA00143"/>
<evidence type="ECO:0000256" key="15">
    <source>
        <dbReference type="RuleBase" id="RU367101"/>
    </source>
</evidence>
<dbReference type="GO" id="GO:0071006">
    <property type="term" value="C:U2-type catalytic step 1 spliceosome"/>
    <property type="evidence" value="ECO:0007669"/>
    <property type="project" value="TreeGrafter"/>
</dbReference>
<evidence type="ECO:0000259" key="18">
    <source>
        <dbReference type="SMART" id="SM00504"/>
    </source>
</evidence>
<evidence type="ECO:0000256" key="3">
    <source>
        <dbReference type="ARBA" id="ARBA00006388"/>
    </source>
</evidence>
<dbReference type="CDD" id="cd16656">
    <property type="entry name" value="RING-Ubox_PRP19"/>
    <property type="match status" value="1"/>
</dbReference>